<reference evidence="6" key="2">
    <citation type="submission" date="2022-06" db="UniProtKB">
        <authorList>
            <consortium name="EnsemblMetazoa"/>
        </authorList>
    </citation>
    <scope>IDENTIFICATION</scope>
    <source>
        <strain evidence="6">PS312</strain>
    </source>
</reference>
<dbReference type="OMA" id="ERMTENM"/>
<dbReference type="SUPFAM" id="SSF52058">
    <property type="entry name" value="L domain-like"/>
    <property type="match status" value="1"/>
</dbReference>
<dbReference type="Pfam" id="PF13855">
    <property type="entry name" value="LRR_8"/>
    <property type="match status" value="4"/>
</dbReference>
<dbReference type="InterPro" id="IPR032675">
    <property type="entry name" value="LRR_dom_sf"/>
</dbReference>
<dbReference type="PANTHER" id="PTHR24373">
    <property type="entry name" value="SLIT RELATED LEUCINE-RICH REPEAT NEURONAL PROTEIN"/>
    <property type="match status" value="1"/>
</dbReference>
<dbReference type="OrthoDB" id="1055097at2759"/>
<keyword evidence="1" id="KW-0433">Leucine-rich repeat</keyword>
<feature type="compositionally biased region" description="Acidic residues" evidence="4">
    <location>
        <begin position="651"/>
        <end position="662"/>
    </location>
</feature>
<feature type="compositionally biased region" description="Acidic residues" evidence="4">
    <location>
        <begin position="549"/>
        <end position="574"/>
    </location>
</feature>
<evidence type="ECO:0000256" key="3">
    <source>
        <dbReference type="ARBA" id="ARBA00022737"/>
    </source>
</evidence>
<feature type="compositionally biased region" description="Low complexity" evidence="4">
    <location>
        <begin position="575"/>
        <end position="591"/>
    </location>
</feature>
<evidence type="ECO:0000313" key="6">
    <source>
        <dbReference type="EnsemblMetazoa" id="PPA20381.1"/>
    </source>
</evidence>
<dbReference type="Proteomes" id="UP000005239">
    <property type="component" value="Unassembled WGS sequence"/>
</dbReference>
<keyword evidence="2 5" id="KW-0732">Signal</keyword>
<feature type="chain" id="PRO_5043669096" evidence="5">
    <location>
        <begin position="16"/>
        <end position="772"/>
    </location>
</feature>
<dbReference type="EnsemblMetazoa" id="PPA20381.1">
    <property type="protein sequence ID" value="PPA20381.1"/>
    <property type="gene ID" value="WBGene00109935"/>
</dbReference>
<dbReference type="PROSITE" id="PS51450">
    <property type="entry name" value="LRR"/>
    <property type="match status" value="2"/>
</dbReference>
<accession>A0A8R1YM53</accession>
<proteinExistence type="predicted"/>
<dbReference type="InterPro" id="IPR050328">
    <property type="entry name" value="Dev_Immune_Receptor"/>
</dbReference>
<feature type="region of interest" description="Disordered" evidence="4">
    <location>
        <begin position="549"/>
        <end position="602"/>
    </location>
</feature>
<dbReference type="Gene3D" id="3.80.10.10">
    <property type="entry name" value="Ribonuclease Inhibitor"/>
    <property type="match status" value="3"/>
</dbReference>
<reference evidence="7" key="1">
    <citation type="journal article" date="2008" name="Nat. Genet.">
        <title>The Pristionchus pacificus genome provides a unique perspective on nematode lifestyle and parasitism.</title>
        <authorList>
            <person name="Dieterich C."/>
            <person name="Clifton S.W."/>
            <person name="Schuster L.N."/>
            <person name="Chinwalla A."/>
            <person name="Delehaunty K."/>
            <person name="Dinkelacker I."/>
            <person name="Fulton L."/>
            <person name="Fulton R."/>
            <person name="Godfrey J."/>
            <person name="Minx P."/>
            <person name="Mitreva M."/>
            <person name="Roeseler W."/>
            <person name="Tian H."/>
            <person name="Witte H."/>
            <person name="Yang S.P."/>
            <person name="Wilson R.K."/>
            <person name="Sommer R.J."/>
        </authorList>
    </citation>
    <scope>NUCLEOTIDE SEQUENCE [LARGE SCALE GENOMIC DNA]</scope>
    <source>
        <strain evidence="7">PS312</strain>
    </source>
</reference>
<organism evidence="6 7">
    <name type="scientific">Pristionchus pacificus</name>
    <name type="common">Parasitic nematode worm</name>
    <dbReference type="NCBI Taxonomy" id="54126"/>
    <lineage>
        <taxon>Eukaryota</taxon>
        <taxon>Metazoa</taxon>
        <taxon>Ecdysozoa</taxon>
        <taxon>Nematoda</taxon>
        <taxon>Chromadorea</taxon>
        <taxon>Rhabditida</taxon>
        <taxon>Rhabditina</taxon>
        <taxon>Diplogasteromorpha</taxon>
        <taxon>Diplogasteroidea</taxon>
        <taxon>Neodiplogasteridae</taxon>
        <taxon>Pristionchus</taxon>
    </lineage>
</organism>
<evidence type="ECO:0000256" key="4">
    <source>
        <dbReference type="SAM" id="MobiDB-lite"/>
    </source>
</evidence>
<evidence type="ECO:0000256" key="1">
    <source>
        <dbReference type="ARBA" id="ARBA00022614"/>
    </source>
</evidence>
<protein>
    <submittedName>
        <fullName evidence="6">Sym-1</fullName>
    </submittedName>
</protein>
<dbReference type="InterPro" id="IPR003591">
    <property type="entry name" value="Leu-rich_rpt_typical-subtyp"/>
</dbReference>
<evidence type="ECO:0000256" key="2">
    <source>
        <dbReference type="ARBA" id="ARBA00022729"/>
    </source>
</evidence>
<feature type="signal peptide" evidence="5">
    <location>
        <begin position="1"/>
        <end position="15"/>
    </location>
</feature>
<evidence type="ECO:0000313" key="7">
    <source>
        <dbReference type="Proteomes" id="UP000005239"/>
    </source>
</evidence>
<gene>
    <name evidence="6" type="primary">WBGene00109935</name>
</gene>
<sequence>MNLLLLAALVGAASAFCPDIFQNQTACTCSDYFDGAVVKCSGPDGPMIVEKLKNTHVEIRELVLEKANIVEIGPRAFKNLRIKKLVLDKNRIKGFHKNAFDGLQNVLQDLSIQHNRLTKVPTDALNGLKALNVLNLRCNRIQDLEESVFENVTSIMDINLSCNQICSINGTAFESIRSSIQSLTLDNNCLTEFPAAAVANMENLIAFHAKTNLINELAANDVTNLTSLSMLVLTGNNISLVHPEAVHGCPNLRYVYLAENALTTFEAGAMTQFEQAQVVDLSFNYIKNVDAVTFAGLESLQHINLESNQVSEIAPGAFAGTPLLLLWLPNNCISNVTAAMFQGAPFLRQVSLANNNIEDIEPLSFAHLANLHTLDLTFNRISELRANAISGSDYLNVRLQENPMVCGEDPYHVMNGNEFIFISKEPNLICKTNWKQLPKAVCPKDVPRPLPSPCCQKDQGRASKIPTTTTTTLAPESEELLDYGEEEGSGEAETKVVKGAMPVADVPVVKATTSTAASTTARVLPARTIAPVKETKATAKPVQRKVVEEEVLEDDDEEEVVSGEEEEEEEEETEAPVTTTVATTTAQATTASTIPSVASQKSRRVNMERFWRLANKAAFEDGQKKKSRFSLPASETNKLSGSIAPKKLEAVEEEEEEEEEETDEKKIGQELEFSEDPRKEEEEVEYEEGEAEGEEYEEDESTTPAPTTTTTTTTVAPRRIPARLMQNRNKMLPPWMRRTAPKPKQSAPVESVEFSHDSQVQTVQVAERIPIV</sequence>
<keyword evidence="3" id="KW-0677">Repeat</keyword>
<accession>A0A454XU64</accession>
<feature type="compositionally biased region" description="Low complexity" evidence="4">
    <location>
        <begin position="702"/>
        <end position="723"/>
    </location>
</feature>
<dbReference type="SMART" id="SM00369">
    <property type="entry name" value="LRR_TYP"/>
    <property type="match status" value="10"/>
</dbReference>
<dbReference type="InterPro" id="IPR001611">
    <property type="entry name" value="Leu-rich_rpt"/>
</dbReference>
<dbReference type="GO" id="GO:0005615">
    <property type="term" value="C:extracellular space"/>
    <property type="evidence" value="ECO:0007669"/>
    <property type="project" value="EnsemblMetazoa"/>
</dbReference>
<feature type="compositionally biased region" description="Basic and acidic residues" evidence="4">
    <location>
        <begin position="663"/>
        <end position="681"/>
    </location>
</feature>
<name>A0A454XU64_PRIPA</name>
<evidence type="ECO:0000256" key="5">
    <source>
        <dbReference type="SAM" id="SignalP"/>
    </source>
</evidence>
<dbReference type="PANTHER" id="PTHR24373:SF275">
    <property type="entry name" value="TIR DOMAIN-CONTAINING PROTEIN"/>
    <property type="match status" value="1"/>
</dbReference>
<dbReference type="AlphaFoldDB" id="A0A454XU64"/>
<keyword evidence="7" id="KW-1185">Reference proteome</keyword>
<feature type="compositionally biased region" description="Acidic residues" evidence="4">
    <location>
        <begin position="682"/>
        <end position="701"/>
    </location>
</feature>
<feature type="region of interest" description="Disordered" evidence="4">
    <location>
        <begin position="621"/>
        <end position="758"/>
    </location>
</feature>